<dbReference type="STRING" id="3983.A0A2C9UF88"/>
<dbReference type="InterPro" id="IPR044759">
    <property type="entry name" value="bZIP_RF2"/>
</dbReference>
<keyword evidence="4" id="KW-0539">Nucleus</keyword>
<dbReference type="FunFam" id="1.20.5.170:FF:000057">
    <property type="entry name" value="Basic leucine zipper 61"/>
    <property type="match status" value="1"/>
</dbReference>
<dbReference type="SMR" id="A0A2C9UF88"/>
<evidence type="ECO:0000256" key="6">
    <source>
        <dbReference type="SAM" id="MobiDB-lite"/>
    </source>
</evidence>
<feature type="region of interest" description="Disordered" evidence="6">
    <location>
        <begin position="119"/>
        <end position="197"/>
    </location>
</feature>
<dbReference type="PANTHER" id="PTHR46391">
    <property type="entry name" value="BASIC LEUCINE ZIPPER 34"/>
    <property type="match status" value="1"/>
</dbReference>
<evidence type="ECO:0000256" key="3">
    <source>
        <dbReference type="ARBA" id="ARBA00023163"/>
    </source>
</evidence>
<dbReference type="PROSITE" id="PS50217">
    <property type="entry name" value="BZIP"/>
    <property type="match status" value="1"/>
</dbReference>
<feature type="compositionally biased region" description="Low complexity" evidence="6">
    <location>
        <begin position="119"/>
        <end position="141"/>
    </location>
</feature>
<dbReference type="PANTHER" id="PTHR46391:SF35">
    <property type="entry name" value="BASIC LEUCINE ZIPPER 34-LIKE ISOFORM X1"/>
    <property type="match status" value="1"/>
</dbReference>
<dbReference type="Pfam" id="PF00170">
    <property type="entry name" value="bZIP_1"/>
    <property type="match status" value="1"/>
</dbReference>
<dbReference type="SMART" id="SM00338">
    <property type="entry name" value="BRLZ"/>
    <property type="match status" value="1"/>
</dbReference>
<dbReference type="PROSITE" id="PS00036">
    <property type="entry name" value="BZIP_BASIC"/>
    <property type="match status" value="1"/>
</dbReference>
<name>A0A2C9UF88_MANES</name>
<dbReference type="InterPro" id="IPR004827">
    <property type="entry name" value="bZIP"/>
</dbReference>
<dbReference type="InterPro" id="IPR046347">
    <property type="entry name" value="bZIP_sf"/>
</dbReference>
<accession>A0A2C9UF88</accession>
<dbReference type="GO" id="GO:0003700">
    <property type="term" value="F:DNA-binding transcription factor activity"/>
    <property type="evidence" value="ECO:0007669"/>
    <property type="project" value="InterPro"/>
</dbReference>
<organism evidence="8 9">
    <name type="scientific">Manihot esculenta</name>
    <name type="common">Cassava</name>
    <name type="synonym">Jatropha manihot</name>
    <dbReference type="NCBI Taxonomy" id="3983"/>
    <lineage>
        <taxon>Eukaryota</taxon>
        <taxon>Viridiplantae</taxon>
        <taxon>Streptophyta</taxon>
        <taxon>Embryophyta</taxon>
        <taxon>Tracheophyta</taxon>
        <taxon>Spermatophyta</taxon>
        <taxon>Magnoliopsida</taxon>
        <taxon>eudicotyledons</taxon>
        <taxon>Gunneridae</taxon>
        <taxon>Pentapetalae</taxon>
        <taxon>rosids</taxon>
        <taxon>fabids</taxon>
        <taxon>Malpighiales</taxon>
        <taxon>Euphorbiaceae</taxon>
        <taxon>Crotonoideae</taxon>
        <taxon>Manihoteae</taxon>
        <taxon>Manihot</taxon>
    </lineage>
</organism>
<dbReference type="OrthoDB" id="1435597at2759"/>
<sequence length="333" mass="37390">MAQLPPKIPTMAPNWPPFPQQTMPSYLSNAHAATVTPAIVDNHQPSWVDEFLDFTSARRGVHRRSISDSIAFLETSTTPLAEDCSNNNSNNHNSSNAFMSGNLGFERLDDEQLMSMFSDDMSLSMPPSSSNPSTPSDQNSNNDEKPMMRLDKKYHHQQQQHKNEQQQQAKAEPEEVESSCKQEPPTQQPPTSCNGDPVIIDPKRVKRILANRQSAQRSRVRKLQYISELERSVTTLQTEVSALSPRVAFLDHQRLILNVDNSALKQRIAALAQDKIFKDAHQEALKKEIERLRQVYHQQNLKKMNNNNGGSNVGGGAAANQETVQCTEKESFS</sequence>
<dbReference type="GO" id="GO:0003677">
    <property type="term" value="F:DNA binding"/>
    <property type="evidence" value="ECO:0000318"/>
    <property type="project" value="GO_Central"/>
</dbReference>
<protein>
    <recommendedName>
        <fullName evidence="7">BZIP domain-containing protein</fullName>
    </recommendedName>
</protein>
<comment type="caution">
    <text evidence="8">The sequence shown here is derived from an EMBL/GenBank/DDBJ whole genome shotgun (WGS) entry which is preliminary data.</text>
</comment>
<dbReference type="GO" id="GO:0005634">
    <property type="term" value="C:nucleus"/>
    <property type="evidence" value="ECO:0000318"/>
    <property type="project" value="GO_Central"/>
</dbReference>
<dbReference type="OMA" id="HNWPFQN"/>
<dbReference type="GO" id="GO:0045893">
    <property type="term" value="P:positive regulation of DNA-templated transcription"/>
    <property type="evidence" value="ECO:0000318"/>
    <property type="project" value="GO_Central"/>
</dbReference>
<evidence type="ECO:0000313" key="8">
    <source>
        <dbReference type="EMBL" id="OAY28734.1"/>
    </source>
</evidence>
<feature type="compositionally biased region" description="Basic and acidic residues" evidence="6">
    <location>
        <begin position="142"/>
        <end position="151"/>
    </location>
</feature>
<reference evidence="9" key="1">
    <citation type="journal article" date="2016" name="Nat. Biotechnol.">
        <title>Sequencing wild and cultivated cassava and related species reveals extensive interspecific hybridization and genetic diversity.</title>
        <authorList>
            <person name="Bredeson J.V."/>
            <person name="Lyons J.B."/>
            <person name="Prochnik S.E."/>
            <person name="Wu G.A."/>
            <person name="Ha C.M."/>
            <person name="Edsinger-Gonzales E."/>
            <person name="Grimwood J."/>
            <person name="Schmutz J."/>
            <person name="Rabbi I.Y."/>
            <person name="Egesi C."/>
            <person name="Nauluvula P."/>
            <person name="Lebot V."/>
            <person name="Ndunguru J."/>
            <person name="Mkamilo G."/>
            <person name="Bart R.S."/>
            <person name="Setter T.L."/>
            <person name="Gleadow R.M."/>
            <person name="Kulakow P."/>
            <person name="Ferguson M.E."/>
            <person name="Rounsley S."/>
            <person name="Rokhsar D.S."/>
        </authorList>
    </citation>
    <scope>NUCLEOTIDE SEQUENCE [LARGE SCALE GENOMIC DNA]</scope>
    <source>
        <strain evidence="9">cv. AM560-2</strain>
    </source>
</reference>
<keyword evidence="3" id="KW-0804">Transcription</keyword>
<comment type="subunit">
    <text evidence="5">Forms heterodimers with BZIP18, BZIP43 and VIP1/BZIP51.</text>
</comment>
<comment type="subcellular location">
    <subcellularLocation>
        <location evidence="1">Nucleus</location>
    </subcellularLocation>
</comment>
<feature type="domain" description="BZIP" evidence="7">
    <location>
        <begin position="201"/>
        <end position="253"/>
    </location>
</feature>
<proteinExistence type="predicted"/>
<dbReference type="CDD" id="cd14703">
    <property type="entry name" value="bZIP_plant_RF2"/>
    <property type="match status" value="1"/>
</dbReference>
<evidence type="ECO:0000259" key="7">
    <source>
        <dbReference type="PROSITE" id="PS50217"/>
    </source>
</evidence>
<gene>
    <name evidence="8" type="ORF">MANES_15G090700v8</name>
</gene>
<dbReference type="SUPFAM" id="SSF57959">
    <property type="entry name" value="Leucine zipper domain"/>
    <property type="match status" value="1"/>
</dbReference>
<feature type="compositionally biased region" description="Polar residues" evidence="6">
    <location>
        <begin position="179"/>
        <end position="194"/>
    </location>
</feature>
<evidence type="ECO:0000256" key="1">
    <source>
        <dbReference type="ARBA" id="ARBA00004123"/>
    </source>
</evidence>
<dbReference type="Gramene" id="Manes.15G090700.2.v8.1">
    <property type="protein sequence ID" value="Manes.15G090700.2.v8.1.CDS"/>
    <property type="gene ID" value="Manes.15G090700.v8.1"/>
</dbReference>
<keyword evidence="2" id="KW-0805">Transcription regulation</keyword>
<dbReference type="InterPro" id="IPR052483">
    <property type="entry name" value="bZIP_transcription_regulators"/>
</dbReference>
<dbReference type="EMBL" id="CM004401">
    <property type="protein sequence ID" value="OAY28734.1"/>
    <property type="molecule type" value="Genomic_DNA"/>
</dbReference>
<keyword evidence="9" id="KW-1185">Reference proteome</keyword>
<evidence type="ECO:0000256" key="4">
    <source>
        <dbReference type="ARBA" id="ARBA00023242"/>
    </source>
</evidence>
<evidence type="ECO:0000256" key="2">
    <source>
        <dbReference type="ARBA" id="ARBA00023015"/>
    </source>
</evidence>
<evidence type="ECO:0000313" key="9">
    <source>
        <dbReference type="Proteomes" id="UP000091857"/>
    </source>
</evidence>
<dbReference type="Proteomes" id="UP000091857">
    <property type="component" value="Chromosome 15"/>
</dbReference>
<dbReference type="AlphaFoldDB" id="A0A2C9UF88"/>
<feature type="region of interest" description="Disordered" evidence="6">
    <location>
        <begin position="302"/>
        <end position="333"/>
    </location>
</feature>
<dbReference type="Gene3D" id="1.20.5.170">
    <property type="match status" value="1"/>
</dbReference>
<evidence type="ECO:0000256" key="5">
    <source>
        <dbReference type="ARBA" id="ARBA00066000"/>
    </source>
</evidence>